<dbReference type="GO" id="GO:0005739">
    <property type="term" value="C:mitochondrion"/>
    <property type="evidence" value="ECO:0007669"/>
    <property type="project" value="TreeGrafter"/>
</dbReference>
<protein>
    <recommendedName>
        <fullName evidence="1">J domain-containing protein</fullName>
    </recommendedName>
</protein>
<evidence type="ECO:0000313" key="2">
    <source>
        <dbReference type="Ensembl" id="ENSCSAVP00000015068.1"/>
    </source>
</evidence>
<feature type="domain" description="J" evidence="1">
    <location>
        <begin position="98"/>
        <end position="163"/>
    </location>
</feature>
<dbReference type="SMART" id="SM00271">
    <property type="entry name" value="DnaJ"/>
    <property type="match status" value="1"/>
</dbReference>
<dbReference type="eggNOG" id="KOG3192">
    <property type="taxonomic scope" value="Eukaryota"/>
</dbReference>
<dbReference type="HOGENOM" id="CLU_1547012_0_0_1"/>
<reference evidence="2" key="2">
    <citation type="submission" date="2025-08" db="UniProtKB">
        <authorList>
            <consortium name="Ensembl"/>
        </authorList>
    </citation>
    <scope>IDENTIFICATION</scope>
</reference>
<organism evidence="2 3">
    <name type="scientific">Ciona savignyi</name>
    <name type="common">Pacific transparent sea squirt</name>
    <dbReference type="NCBI Taxonomy" id="51511"/>
    <lineage>
        <taxon>Eukaryota</taxon>
        <taxon>Metazoa</taxon>
        <taxon>Chordata</taxon>
        <taxon>Tunicata</taxon>
        <taxon>Ascidiacea</taxon>
        <taxon>Phlebobranchia</taxon>
        <taxon>Cionidae</taxon>
        <taxon>Ciona</taxon>
    </lineage>
</organism>
<dbReference type="GO" id="GO:0051087">
    <property type="term" value="F:protein-folding chaperone binding"/>
    <property type="evidence" value="ECO:0007669"/>
    <property type="project" value="InterPro"/>
</dbReference>
<dbReference type="Proteomes" id="UP000007875">
    <property type="component" value="Unassembled WGS sequence"/>
</dbReference>
<reference evidence="2" key="3">
    <citation type="submission" date="2025-09" db="UniProtKB">
        <authorList>
            <consortium name="Ensembl"/>
        </authorList>
    </citation>
    <scope>IDENTIFICATION</scope>
</reference>
<dbReference type="InterPro" id="IPR001623">
    <property type="entry name" value="DnaJ_domain"/>
</dbReference>
<keyword evidence="3" id="KW-1185">Reference proteome</keyword>
<dbReference type="PANTHER" id="PTHR14021">
    <property type="entry name" value="IRON-SULFUR CLUSTER CO-CHAPERONE PROTEIN HSCB"/>
    <property type="match status" value="1"/>
</dbReference>
<name>H2ZBV2_CIOSA</name>
<dbReference type="GO" id="GO:0001671">
    <property type="term" value="F:ATPase activator activity"/>
    <property type="evidence" value="ECO:0007669"/>
    <property type="project" value="InterPro"/>
</dbReference>
<reference evidence="3" key="1">
    <citation type="submission" date="2003-08" db="EMBL/GenBank/DDBJ databases">
        <authorList>
            <person name="Birren B."/>
            <person name="Nusbaum C."/>
            <person name="Abebe A."/>
            <person name="Abouelleil A."/>
            <person name="Adekoya E."/>
            <person name="Ait-zahra M."/>
            <person name="Allen N."/>
            <person name="Allen T."/>
            <person name="An P."/>
            <person name="Anderson M."/>
            <person name="Anderson S."/>
            <person name="Arachchi H."/>
            <person name="Armbruster J."/>
            <person name="Bachantsang P."/>
            <person name="Baldwin J."/>
            <person name="Barry A."/>
            <person name="Bayul T."/>
            <person name="Blitshsteyn B."/>
            <person name="Bloom T."/>
            <person name="Blye J."/>
            <person name="Boguslavskiy L."/>
            <person name="Borowsky M."/>
            <person name="Boukhgalter B."/>
            <person name="Brunache A."/>
            <person name="Butler J."/>
            <person name="Calixte N."/>
            <person name="Calvo S."/>
            <person name="Camarata J."/>
            <person name="Campo K."/>
            <person name="Chang J."/>
            <person name="Cheshatsang Y."/>
            <person name="Citroen M."/>
            <person name="Collymore A."/>
            <person name="Considine T."/>
            <person name="Cook A."/>
            <person name="Cooke P."/>
            <person name="Corum B."/>
            <person name="Cuomo C."/>
            <person name="David R."/>
            <person name="Dawoe T."/>
            <person name="Degray S."/>
            <person name="Dodge S."/>
            <person name="Dooley K."/>
            <person name="Dorje P."/>
            <person name="Dorjee K."/>
            <person name="Dorris L."/>
            <person name="Duffey N."/>
            <person name="Dupes A."/>
            <person name="Elkins T."/>
            <person name="Engels R."/>
            <person name="Erickson J."/>
            <person name="Farina A."/>
            <person name="Faro S."/>
            <person name="Ferreira P."/>
            <person name="Fischer H."/>
            <person name="Fitzgerald M."/>
            <person name="Foley K."/>
            <person name="Gage D."/>
            <person name="Galagan J."/>
            <person name="Gearin G."/>
            <person name="Gnerre S."/>
            <person name="Gnirke A."/>
            <person name="Goyette A."/>
            <person name="Graham J."/>
            <person name="Grandbois E."/>
            <person name="Gyaltsen K."/>
            <person name="Hafez N."/>
            <person name="Hagopian D."/>
            <person name="Hagos B."/>
            <person name="Hall J."/>
            <person name="Hatcher B."/>
            <person name="Heller A."/>
            <person name="Higgins H."/>
            <person name="Honan T."/>
            <person name="Horn A."/>
            <person name="Houde N."/>
            <person name="Hughes L."/>
            <person name="Hulme W."/>
            <person name="Husby E."/>
            <person name="Iliev I."/>
            <person name="Jaffe D."/>
            <person name="Jones C."/>
            <person name="Kamal M."/>
            <person name="Kamat A."/>
            <person name="Kamvysselis M."/>
            <person name="Karlsson E."/>
            <person name="Kells C."/>
            <person name="Kieu A."/>
            <person name="Kisner P."/>
            <person name="Kodira C."/>
            <person name="Kulbokas E."/>
            <person name="Labutti K."/>
            <person name="Lama D."/>
            <person name="Landers T."/>
            <person name="Leger J."/>
            <person name="Levine S."/>
            <person name="Lewis D."/>
            <person name="Lewis T."/>
            <person name="Lindblad-toh K."/>
            <person name="Liu X."/>
            <person name="Lokyitsang T."/>
            <person name="Lokyitsang Y."/>
            <person name="Lucien O."/>
            <person name="Lui A."/>
            <person name="Ma L.J."/>
            <person name="Mabbitt R."/>
            <person name="Macdonald J."/>
            <person name="Maclean C."/>
            <person name="Major J."/>
            <person name="Manning J."/>
            <person name="Marabella R."/>
            <person name="Maru K."/>
            <person name="Matthews C."/>
            <person name="Mauceli E."/>
            <person name="Mccarthy M."/>
            <person name="Mcdonough S."/>
            <person name="Mcghee T."/>
            <person name="Meldrim J."/>
            <person name="Meneus L."/>
            <person name="Mesirov J."/>
            <person name="Mihalev A."/>
            <person name="Mihova T."/>
            <person name="Mikkelsen T."/>
            <person name="Mlenga V."/>
            <person name="Moru K."/>
            <person name="Mozes J."/>
            <person name="Mulrain L."/>
            <person name="Munson G."/>
            <person name="Naylor J."/>
            <person name="Newes C."/>
            <person name="Nguyen C."/>
            <person name="Nguyen N."/>
            <person name="Nguyen T."/>
            <person name="Nicol R."/>
            <person name="Nielsen C."/>
            <person name="Nizzari M."/>
            <person name="Norbu C."/>
            <person name="Norbu N."/>
            <person name="O'donnell P."/>
            <person name="Okoawo O."/>
            <person name="O'leary S."/>
            <person name="Omotosho B."/>
            <person name="O'neill K."/>
            <person name="Osman S."/>
            <person name="Parker S."/>
            <person name="Perrin D."/>
            <person name="Phunkhang P."/>
            <person name="Piqani B."/>
            <person name="Purcell S."/>
            <person name="Rachupka T."/>
            <person name="Ramasamy U."/>
            <person name="Rameau R."/>
            <person name="Ray V."/>
            <person name="Raymond C."/>
            <person name="Retta R."/>
            <person name="Richardson S."/>
            <person name="Rise C."/>
            <person name="Rodriguez J."/>
            <person name="Rogers J."/>
            <person name="Rogov P."/>
            <person name="Rutman M."/>
            <person name="Schupbach R."/>
            <person name="Seaman C."/>
            <person name="Settipalli S."/>
            <person name="Sharpe T."/>
            <person name="Sheridan J."/>
            <person name="Sherpa N."/>
            <person name="Shi J."/>
            <person name="Smirnov S."/>
            <person name="Smith C."/>
            <person name="Sougnez C."/>
            <person name="Spencer B."/>
            <person name="Stalker J."/>
            <person name="Stange-thomann N."/>
            <person name="Stavropoulos S."/>
            <person name="Stetson K."/>
            <person name="Stone C."/>
            <person name="Stone S."/>
            <person name="Stubbs M."/>
            <person name="Talamas J."/>
            <person name="Tchuinga P."/>
            <person name="Tenzing P."/>
            <person name="Tesfaye S."/>
            <person name="Theodore J."/>
            <person name="Thoulutsang Y."/>
            <person name="Topham K."/>
            <person name="Towey S."/>
            <person name="Tsamla T."/>
            <person name="Tsomo N."/>
            <person name="Vallee D."/>
            <person name="Vassiliev H."/>
            <person name="Venkataraman V."/>
            <person name="Vinson J."/>
            <person name="Vo A."/>
            <person name="Wade C."/>
            <person name="Wang S."/>
            <person name="Wangchuk T."/>
            <person name="Wangdi T."/>
            <person name="Whittaker C."/>
            <person name="Wilkinson J."/>
            <person name="Wu Y."/>
            <person name="Wyman D."/>
            <person name="Yadav S."/>
            <person name="Yang S."/>
            <person name="Yang X."/>
            <person name="Yeager S."/>
            <person name="Yee E."/>
            <person name="Young G."/>
            <person name="Zainoun J."/>
            <person name="Zembeck L."/>
            <person name="Zimmer A."/>
            <person name="Zody M."/>
            <person name="Lander E."/>
        </authorList>
    </citation>
    <scope>NUCLEOTIDE SEQUENCE [LARGE SCALE GENOMIC DNA]</scope>
</reference>
<dbReference type="InterPro" id="IPR004640">
    <property type="entry name" value="HscB"/>
</dbReference>
<dbReference type="GeneTree" id="ENSGT00390000008206"/>
<dbReference type="InterPro" id="IPR036869">
    <property type="entry name" value="J_dom_sf"/>
</dbReference>
<dbReference type="STRING" id="51511.ENSCSAVP00000015068"/>
<dbReference type="Gene3D" id="1.10.287.110">
    <property type="entry name" value="DnaJ domain"/>
    <property type="match status" value="1"/>
</dbReference>
<evidence type="ECO:0000259" key="1">
    <source>
        <dbReference type="SMART" id="SM00271"/>
    </source>
</evidence>
<evidence type="ECO:0000313" key="3">
    <source>
        <dbReference type="Proteomes" id="UP000007875"/>
    </source>
</evidence>
<sequence>MATNKILRHINSLRLQIRTCRNESNCSSAFLTAISQKHVNQSFSIPHVLTKCRYTQSIKNSSELRSTDGLCWNCRKNVQNSKFFCPSCGAALPVEKSENYFTLFDLQTDFIISLPDLQQKFKELQKLLHPDKFSLKSATEQEVSQSVSSKLNKAYFCLAKPLSRGLYMLKLQG</sequence>
<dbReference type="PANTHER" id="PTHR14021:SF15">
    <property type="entry name" value="IRON-SULFUR CLUSTER CO-CHAPERONE PROTEIN HSCB"/>
    <property type="match status" value="1"/>
</dbReference>
<dbReference type="SUPFAM" id="SSF46565">
    <property type="entry name" value="Chaperone J-domain"/>
    <property type="match status" value="1"/>
</dbReference>
<proteinExistence type="predicted"/>
<dbReference type="FunCoup" id="H2ZBV2">
    <property type="interactions" value="8"/>
</dbReference>
<dbReference type="GO" id="GO:0044571">
    <property type="term" value="P:[2Fe-2S] cluster assembly"/>
    <property type="evidence" value="ECO:0007669"/>
    <property type="project" value="InterPro"/>
</dbReference>
<dbReference type="InParanoid" id="H2ZBV2"/>
<dbReference type="Ensembl" id="ENSCSAVT00000015242.1">
    <property type="protein sequence ID" value="ENSCSAVP00000015068.1"/>
    <property type="gene ID" value="ENSCSAVG00000008834.1"/>
</dbReference>
<dbReference type="CDD" id="cd06257">
    <property type="entry name" value="DnaJ"/>
    <property type="match status" value="1"/>
</dbReference>
<dbReference type="AlphaFoldDB" id="H2ZBV2"/>
<accession>H2ZBV2</accession>